<dbReference type="PANTHER" id="PTHR46015">
    <property type="entry name" value="ZGC:172121"/>
    <property type="match status" value="1"/>
</dbReference>
<proteinExistence type="predicted"/>
<keyword evidence="3" id="KW-0479">Metal-binding</keyword>
<comment type="caution">
    <text evidence="7">The sequence shown here is derived from an EMBL/GenBank/DDBJ whole genome shotgun (WGS) entry which is preliminary data.</text>
</comment>
<dbReference type="InterPro" id="IPR051486">
    <property type="entry name" value="Hcy_S-methyltransferase"/>
</dbReference>
<evidence type="ECO:0000256" key="1">
    <source>
        <dbReference type="ARBA" id="ARBA00022603"/>
    </source>
</evidence>
<dbReference type="EMBL" id="JBHTHR010001204">
    <property type="protein sequence ID" value="MFD0803907.1"/>
    <property type="molecule type" value="Genomic_DNA"/>
</dbReference>
<dbReference type="PROSITE" id="PS50970">
    <property type="entry name" value="HCY"/>
    <property type="match status" value="1"/>
</dbReference>
<organism evidence="7 8">
    <name type="scientific">Streptomonospora algeriensis</name>
    <dbReference type="NCBI Taxonomy" id="995084"/>
    <lineage>
        <taxon>Bacteria</taxon>
        <taxon>Bacillati</taxon>
        <taxon>Actinomycetota</taxon>
        <taxon>Actinomycetes</taxon>
        <taxon>Streptosporangiales</taxon>
        <taxon>Nocardiopsidaceae</taxon>
        <taxon>Streptomonospora</taxon>
    </lineage>
</organism>
<sequence>AVVYPNSGETWDARARTWRGSRDPEAFGAAARHWQQAGARLIGGCCRTTPEHIRAVRAHLQ</sequence>
<protein>
    <submittedName>
        <fullName evidence="7">Homocysteine S-methyltransferase family protein</fullName>
    </submittedName>
</protein>
<dbReference type="PANTHER" id="PTHR46015:SF1">
    <property type="entry name" value="HOMOCYSTEINE S-METHYLTRANSFERASE-LIKE ISOFORM 1"/>
    <property type="match status" value="1"/>
</dbReference>
<name>A0ABW3BLJ8_9ACTN</name>
<feature type="domain" description="Hcy-binding" evidence="6">
    <location>
        <begin position="1"/>
        <end position="60"/>
    </location>
</feature>
<dbReference type="Proteomes" id="UP001596956">
    <property type="component" value="Unassembled WGS sequence"/>
</dbReference>
<evidence type="ECO:0000313" key="8">
    <source>
        <dbReference type="Proteomes" id="UP001596956"/>
    </source>
</evidence>
<dbReference type="InterPro" id="IPR003726">
    <property type="entry name" value="HCY_dom"/>
</dbReference>
<keyword evidence="4" id="KW-0862">Zinc</keyword>
<feature type="non-terminal residue" evidence="7">
    <location>
        <position position="1"/>
    </location>
</feature>
<evidence type="ECO:0000256" key="5">
    <source>
        <dbReference type="PROSITE-ProRule" id="PRU00333"/>
    </source>
</evidence>
<keyword evidence="8" id="KW-1185">Reference proteome</keyword>
<evidence type="ECO:0000256" key="4">
    <source>
        <dbReference type="ARBA" id="ARBA00022833"/>
    </source>
</evidence>
<keyword evidence="1" id="KW-0489">Methyltransferase</keyword>
<dbReference type="Gene3D" id="3.20.20.330">
    <property type="entry name" value="Homocysteine-binding-like domain"/>
    <property type="match status" value="1"/>
</dbReference>
<comment type="caution">
    <text evidence="5">Lacks conserved residue(s) required for the propagation of feature annotation.</text>
</comment>
<dbReference type="Pfam" id="PF02574">
    <property type="entry name" value="S-methyl_trans"/>
    <property type="match status" value="1"/>
</dbReference>
<evidence type="ECO:0000259" key="6">
    <source>
        <dbReference type="PROSITE" id="PS50970"/>
    </source>
</evidence>
<dbReference type="InterPro" id="IPR036589">
    <property type="entry name" value="HCY_dom_sf"/>
</dbReference>
<accession>A0ABW3BLJ8</accession>
<gene>
    <name evidence="7" type="ORF">ACFQZU_21655</name>
</gene>
<keyword evidence="2" id="KW-0808">Transferase</keyword>
<evidence type="ECO:0000256" key="3">
    <source>
        <dbReference type="ARBA" id="ARBA00022723"/>
    </source>
</evidence>
<reference evidence="8" key="1">
    <citation type="journal article" date="2019" name="Int. J. Syst. Evol. Microbiol.">
        <title>The Global Catalogue of Microorganisms (GCM) 10K type strain sequencing project: providing services to taxonomists for standard genome sequencing and annotation.</title>
        <authorList>
            <consortium name="The Broad Institute Genomics Platform"/>
            <consortium name="The Broad Institute Genome Sequencing Center for Infectious Disease"/>
            <person name="Wu L."/>
            <person name="Ma J."/>
        </authorList>
    </citation>
    <scope>NUCLEOTIDE SEQUENCE [LARGE SCALE GENOMIC DNA]</scope>
    <source>
        <strain evidence="8">CCUG 63369</strain>
    </source>
</reference>
<evidence type="ECO:0000313" key="7">
    <source>
        <dbReference type="EMBL" id="MFD0803907.1"/>
    </source>
</evidence>
<dbReference type="SUPFAM" id="SSF82282">
    <property type="entry name" value="Homocysteine S-methyltransferase"/>
    <property type="match status" value="1"/>
</dbReference>
<evidence type="ECO:0000256" key="2">
    <source>
        <dbReference type="ARBA" id="ARBA00022679"/>
    </source>
</evidence>